<dbReference type="Pfam" id="PF12850">
    <property type="entry name" value="Metallophos_2"/>
    <property type="match status" value="1"/>
</dbReference>
<dbReference type="InterPro" id="IPR050126">
    <property type="entry name" value="Ap4A_hydrolase"/>
</dbReference>
<dbReference type="PANTHER" id="PTHR42850">
    <property type="entry name" value="METALLOPHOSPHOESTERASE"/>
    <property type="match status" value="1"/>
</dbReference>
<protein>
    <submittedName>
        <fullName evidence="3">YfcE family phosphodiesterase</fullName>
    </submittedName>
</protein>
<dbReference type="EMBL" id="PQAP01000099">
    <property type="protein sequence ID" value="PWB71888.1"/>
    <property type="molecule type" value="Genomic_DNA"/>
</dbReference>
<dbReference type="GO" id="GO:0016791">
    <property type="term" value="F:phosphatase activity"/>
    <property type="evidence" value="ECO:0007669"/>
    <property type="project" value="TreeGrafter"/>
</dbReference>
<feature type="domain" description="Calcineurin-like phosphoesterase" evidence="2">
    <location>
        <begin position="1"/>
        <end position="180"/>
    </location>
</feature>
<comment type="caution">
    <text evidence="3">The sequence shown here is derived from an EMBL/GenBank/DDBJ whole genome shotgun (WGS) entry which is preliminary data.</text>
</comment>
<name>A0A855X059_9BACT</name>
<accession>A0A855X059</accession>
<evidence type="ECO:0000313" key="4">
    <source>
        <dbReference type="Proteomes" id="UP000250918"/>
    </source>
</evidence>
<comment type="similarity">
    <text evidence="1">Belongs to the metallophosphoesterase superfamily. YfcE family.</text>
</comment>
<reference evidence="3 4" key="1">
    <citation type="journal article" date="2018" name="ISME J.">
        <title>A methanotrophic archaeon couples anaerobic oxidation of methane to Fe(III) reduction.</title>
        <authorList>
            <person name="Cai C."/>
            <person name="Leu A.O."/>
            <person name="Xie G.J."/>
            <person name="Guo J."/>
            <person name="Feng Y."/>
            <person name="Zhao J.X."/>
            <person name="Tyson G.W."/>
            <person name="Yuan Z."/>
            <person name="Hu S."/>
        </authorList>
    </citation>
    <scope>NUCLEOTIDE SEQUENCE [LARGE SCALE GENOMIC DNA]</scope>
    <source>
        <strain evidence="3">FeB_12</strain>
    </source>
</reference>
<sequence length="248" mass="27250">MRLAGVSDIHGNLPALEAVLADIERRGISRIVNLGDSLYGPIDPAHTADLLIRLKWPTVRGNEDRILLFPPSDTSDSPSLEYTVQSLSGDHVIWLASLAMTAEAFDFCYMFHGSPERDDRYFLSEVTPHGIAARSVETLEDETAGIYQPIILCGHDHTPRICHLPDNRLIVNPGSVGLQAYTDHSPYPHVIQTGSPHARYAIIENTGGNWSAEIIPVEYDWNRAADLAAAHGRPDWAIWLKTGIAGVA</sequence>
<dbReference type="PANTHER" id="PTHR42850:SF2">
    <property type="entry name" value="BLL5683 PROTEIN"/>
    <property type="match status" value="1"/>
</dbReference>
<dbReference type="InterPro" id="IPR011152">
    <property type="entry name" value="Pesterase_MJ0912"/>
</dbReference>
<dbReference type="GO" id="GO:0005737">
    <property type="term" value="C:cytoplasm"/>
    <property type="evidence" value="ECO:0007669"/>
    <property type="project" value="TreeGrafter"/>
</dbReference>
<dbReference type="InterPro" id="IPR024654">
    <property type="entry name" value="Calcineurin-like_PHP_lpxH"/>
</dbReference>
<organism evidence="3 4">
    <name type="scientific">candidate division GN15 bacterium</name>
    <dbReference type="NCBI Taxonomy" id="2072418"/>
    <lineage>
        <taxon>Bacteria</taxon>
        <taxon>candidate division GN15</taxon>
    </lineage>
</organism>
<dbReference type="InterPro" id="IPR029052">
    <property type="entry name" value="Metallo-depent_PP-like"/>
</dbReference>
<dbReference type="Proteomes" id="UP000250918">
    <property type="component" value="Unassembled WGS sequence"/>
</dbReference>
<gene>
    <name evidence="3" type="ORF">C3F09_07305</name>
</gene>
<dbReference type="Gene3D" id="3.60.21.10">
    <property type="match status" value="1"/>
</dbReference>
<proteinExistence type="inferred from homology"/>
<dbReference type="SUPFAM" id="SSF56300">
    <property type="entry name" value="Metallo-dependent phosphatases"/>
    <property type="match status" value="1"/>
</dbReference>
<evidence type="ECO:0000259" key="2">
    <source>
        <dbReference type="Pfam" id="PF12850"/>
    </source>
</evidence>
<evidence type="ECO:0000313" key="3">
    <source>
        <dbReference type="EMBL" id="PWB71888.1"/>
    </source>
</evidence>
<dbReference type="PIRSF" id="PIRSF000883">
    <property type="entry name" value="Pesterase_MJ0912"/>
    <property type="match status" value="1"/>
</dbReference>
<dbReference type="AlphaFoldDB" id="A0A855X059"/>
<evidence type="ECO:0000256" key="1">
    <source>
        <dbReference type="ARBA" id="ARBA00008950"/>
    </source>
</evidence>